<gene>
    <name evidence="2" type="ORF">HY04_05195</name>
    <name evidence="3" type="ORF">NCTC13489_02055</name>
</gene>
<organism evidence="3 5">
    <name type="scientific">Kaistella antarctica</name>
    <dbReference type="NCBI Taxonomy" id="266748"/>
    <lineage>
        <taxon>Bacteria</taxon>
        <taxon>Pseudomonadati</taxon>
        <taxon>Bacteroidota</taxon>
        <taxon>Flavobacteriia</taxon>
        <taxon>Flavobacteriales</taxon>
        <taxon>Weeksellaceae</taxon>
        <taxon>Chryseobacterium group</taxon>
        <taxon>Kaistella</taxon>
    </lineage>
</organism>
<feature type="transmembrane region" description="Helical" evidence="1">
    <location>
        <begin position="6"/>
        <end position="30"/>
    </location>
</feature>
<keyword evidence="1" id="KW-0472">Membrane</keyword>
<protein>
    <recommendedName>
        <fullName evidence="6">Integral membrane protein</fullName>
    </recommendedName>
</protein>
<keyword evidence="1" id="KW-0812">Transmembrane</keyword>
<feature type="transmembrane region" description="Helical" evidence="1">
    <location>
        <begin position="77"/>
        <end position="97"/>
    </location>
</feature>
<dbReference type="EMBL" id="LR134441">
    <property type="protein sequence ID" value="VEI00315.1"/>
    <property type="molecule type" value="Genomic_DNA"/>
</dbReference>
<keyword evidence="1" id="KW-1133">Transmembrane helix</keyword>
<dbReference type="EMBL" id="JPEP01000002">
    <property type="protein sequence ID" value="KEY17931.1"/>
    <property type="molecule type" value="Genomic_DNA"/>
</dbReference>
<evidence type="ECO:0000313" key="5">
    <source>
        <dbReference type="Proteomes" id="UP000270036"/>
    </source>
</evidence>
<dbReference type="KEGG" id="cant:NCTC13489_02055"/>
<evidence type="ECO:0000313" key="4">
    <source>
        <dbReference type="Proteomes" id="UP000028349"/>
    </source>
</evidence>
<feature type="transmembrane region" description="Helical" evidence="1">
    <location>
        <begin position="118"/>
        <end position="138"/>
    </location>
</feature>
<reference evidence="2 4" key="1">
    <citation type="submission" date="2014-07" db="EMBL/GenBank/DDBJ databases">
        <authorList>
            <person name="Pisani N.G."/>
            <person name="Newman J.D."/>
        </authorList>
    </citation>
    <scope>NUCLEOTIDE SEQUENCE [LARGE SCALE GENOMIC DNA]</scope>
    <source>
        <strain evidence="2 4">LMG 24720</strain>
    </source>
</reference>
<dbReference type="RefSeq" id="WP_034717860.1">
    <property type="nucleotide sequence ID" value="NZ_FOIX01000001.1"/>
</dbReference>
<proteinExistence type="predicted"/>
<sequence>MRDTMLILHLIGLAMGLGTSFAHAFLANTLSKLEPREAAKFRTHSKGLSQMGTVGTVLLLVSGIYLLIPFWPVITTLPLLVLKLVLFVILVVLIFFINQGARNNYHNQDVGNLKRIELMGKFAMVIGVTIVILAVNVFE</sequence>
<dbReference type="Proteomes" id="UP000270036">
    <property type="component" value="Chromosome"/>
</dbReference>
<dbReference type="STRING" id="266748.HY04_05195"/>
<evidence type="ECO:0000256" key="1">
    <source>
        <dbReference type="SAM" id="Phobius"/>
    </source>
</evidence>
<feature type="transmembrane region" description="Helical" evidence="1">
    <location>
        <begin position="51"/>
        <end position="71"/>
    </location>
</feature>
<dbReference type="OrthoDB" id="981758at2"/>
<keyword evidence="4" id="KW-1185">Reference proteome</keyword>
<evidence type="ECO:0000313" key="3">
    <source>
        <dbReference type="EMBL" id="VEI00315.1"/>
    </source>
</evidence>
<dbReference type="Proteomes" id="UP000028349">
    <property type="component" value="Unassembled WGS sequence"/>
</dbReference>
<evidence type="ECO:0008006" key="6">
    <source>
        <dbReference type="Google" id="ProtNLM"/>
    </source>
</evidence>
<name>A0A3S4UZ42_9FLAO</name>
<evidence type="ECO:0000313" key="2">
    <source>
        <dbReference type="EMBL" id="KEY17931.1"/>
    </source>
</evidence>
<accession>A0A3S4UZ42</accession>
<reference evidence="3 5" key="2">
    <citation type="submission" date="2018-12" db="EMBL/GenBank/DDBJ databases">
        <authorList>
            <consortium name="Pathogen Informatics"/>
        </authorList>
    </citation>
    <scope>NUCLEOTIDE SEQUENCE [LARGE SCALE GENOMIC DNA]</scope>
    <source>
        <strain evidence="3 5">NCTC13489</strain>
    </source>
</reference>
<dbReference type="AlphaFoldDB" id="A0A3S4UZ42"/>